<evidence type="ECO:0000256" key="13">
    <source>
        <dbReference type="SAM" id="MobiDB-lite"/>
    </source>
</evidence>
<evidence type="ECO:0000256" key="6">
    <source>
        <dbReference type="ARBA" id="ARBA00022737"/>
    </source>
</evidence>
<dbReference type="InterPro" id="IPR011009">
    <property type="entry name" value="Kinase-like_dom_sf"/>
</dbReference>
<dbReference type="EMBL" id="CM004388">
    <property type="protein sequence ID" value="OAY57186.1"/>
    <property type="molecule type" value="Genomic_DNA"/>
</dbReference>
<evidence type="ECO:0000256" key="9">
    <source>
        <dbReference type="ARBA" id="ARBA00022989"/>
    </source>
</evidence>
<evidence type="ECO:0000256" key="12">
    <source>
        <dbReference type="PROSITE-ProRule" id="PRU10141"/>
    </source>
</evidence>
<dbReference type="Gene3D" id="3.80.10.10">
    <property type="entry name" value="Ribonuclease Inhibitor"/>
    <property type="match status" value="2"/>
</dbReference>
<evidence type="ECO:0000256" key="10">
    <source>
        <dbReference type="ARBA" id="ARBA00023136"/>
    </source>
</evidence>
<keyword evidence="17" id="KW-1185">Reference proteome</keyword>
<keyword evidence="6" id="KW-0677">Repeat</keyword>
<feature type="compositionally biased region" description="Basic and acidic residues" evidence="13">
    <location>
        <begin position="631"/>
        <end position="650"/>
    </location>
</feature>
<dbReference type="PROSITE" id="PS50011">
    <property type="entry name" value="PROTEIN_KINASE_DOM"/>
    <property type="match status" value="1"/>
</dbReference>
<keyword evidence="5" id="KW-0732">Signal</keyword>
<dbReference type="InterPro" id="IPR032675">
    <property type="entry name" value="LRR_dom_sf"/>
</dbReference>
<dbReference type="Pfam" id="PF07714">
    <property type="entry name" value="PK_Tyr_Ser-Thr"/>
    <property type="match status" value="1"/>
</dbReference>
<comment type="caution">
    <text evidence="16">The sequence shown here is derived from an EMBL/GenBank/DDBJ whole genome shotgun (WGS) entry which is preliminary data.</text>
</comment>
<dbReference type="FunFam" id="3.80.10.10:FF:000234">
    <property type="entry name" value="Probable inactive receptor kinase RLK902"/>
    <property type="match status" value="1"/>
</dbReference>
<dbReference type="PROSITE" id="PS00107">
    <property type="entry name" value="PROTEIN_KINASE_ATP"/>
    <property type="match status" value="1"/>
</dbReference>
<feature type="binding site" evidence="12">
    <location>
        <position position="394"/>
    </location>
    <ligand>
        <name>ATP</name>
        <dbReference type="ChEBI" id="CHEBI:30616"/>
    </ligand>
</feature>
<reference evidence="17" key="1">
    <citation type="journal article" date="2016" name="Nat. Biotechnol.">
        <title>Sequencing wild and cultivated cassava and related species reveals extensive interspecific hybridization and genetic diversity.</title>
        <authorList>
            <person name="Bredeson J.V."/>
            <person name="Lyons J.B."/>
            <person name="Prochnik S.E."/>
            <person name="Wu G.A."/>
            <person name="Ha C.M."/>
            <person name="Edsinger-Gonzales E."/>
            <person name="Grimwood J."/>
            <person name="Schmutz J."/>
            <person name="Rabbi I.Y."/>
            <person name="Egesi C."/>
            <person name="Nauluvula P."/>
            <person name="Lebot V."/>
            <person name="Ndunguru J."/>
            <person name="Mkamilo G."/>
            <person name="Bart R.S."/>
            <person name="Setter T.L."/>
            <person name="Gleadow R.M."/>
            <person name="Kulakow P."/>
            <person name="Ferguson M.E."/>
            <person name="Rounsley S."/>
            <person name="Rokhsar D.S."/>
        </authorList>
    </citation>
    <scope>NUCLEOTIDE SEQUENCE [LARGE SCALE GENOMIC DNA]</scope>
    <source>
        <strain evidence="17">cv. AM560-2</strain>
    </source>
</reference>
<dbReference type="InterPro" id="IPR001611">
    <property type="entry name" value="Leu-rich_rpt"/>
</dbReference>
<dbReference type="GO" id="GO:0005524">
    <property type="term" value="F:ATP binding"/>
    <property type="evidence" value="ECO:0007669"/>
    <property type="project" value="UniProtKB-UniRule"/>
</dbReference>
<dbReference type="FunFam" id="1.10.510.10:FF:000585">
    <property type="entry name" value="Probable inactive receptor kinase At1g48480"/>
    <property type="match status" value="1"/>
</dbReference>
<keyword evidence="8 12" id="KW-0067">ATP-binding</keyword>
<gene>
    <name evidence="16" type="ORF">MANES_02G077600v8</name>
</gene>
<feature type="region of interest" description="Disordered" evidence="13">
    <location>
        <begin position="631"/>
        <end position="659"/>
    </location>
</feature>
<evidence type="ECO:0000313" key="17">
    <source>
        <dbReference type="Proteomes" id="UP000091857"/>
    </source>
</evidence>
<dbReference type="InterPro" id="IPR017441">
    <property type="entry name" value="Protein_kinase_ATP_BS"/>
</dbReference>
<feature type="compositionally biased region" description="Basic and acidic residues" evidence="13">
    <location>
        <begin position="299"/>
        <end position="317"/>
    </location>
</feature>
<dbReference type="Gene3D" id="1.10.510.10">
    <property type="entry name" value="Transferase(Phosphotransferase) domain 1"/>
    <property type="match status" value="1"/>
</dbReference>
<feature type="domain" description="Protein kinase" evidence="15">
    <location>
        <begin position="366"/>
        <end position="635"/>
    </location>
</feature>
<dbReference type="PANTHER" id="PTHR48010:SF32">
    <property type="entry name" value="PROTEIN KINASE DOMAIN-CONTAINING PROTEIN"/>
    <property type="match status" value="1"/>
</dbReference>
<dbReference type="Proteomes" id="UP000091857">
    <property type="component" value="Chromosome 2"/>
</dbReference>
<keyword evidence="7 12" id="KW-0547">Nucleotide-binding</keyword>
<dbReference type="GO" id="GO:0016020">
    <property type="term" value="C:membrane"/>
    <property type="evidence" value="ECO:0007669"/>
    <property type="project" value="UniProtKB-SubCell"/>
</dbReference>
<dbReference type="OrthoDB" id="652551at2759"/>
<dbReference type="InterPro" id="IPR000719">
    <property type="entry name" value="Prot_kinase_dom"/>
</dbReference>
<feature type="transmembrane region" description="Helical" evidence="14">
    <location>
        <begin position="264"/>
        <end position="287"/>
    </location>
</feature>
<keyword evidence="10 14" id="KW-0472">Membrane</keyword>
<dbReference type="InterPro" id="IPR001245">
    <property type="entry name" value="Ser-Thr/Tyr_kinase_cat_dom"/>
</dbReference>
<dbReference type="FunFam" id="3.30.200.20:FF:000307">
    <property type="entry name" value="pollen receptor-like kinase 1"/>
    <property type="match status" value="1"/>
</dbReference>
<keyword evidence="11" id="KW-0675">Receptor</keyword>
<organism evidence="16 17">
    <name type="scientific">Manihot esculenta</name>
    <name type="common">Cassava</name>
    <name type="synonym">Jatropha manihot</name>
    <dbReference type="NCBI Taxonomy" id="3983"/>
    <lineage>
        <taxon>Eukaryota</taxon>
        <taxon>Viridiplantae</taxon>
        <taxon>Streptophyta</taxon>
        <taxon>Embryophyta</taxon>
        <taxon>Tracheophyta</taxon>
        <taxon>Spermatophyta</taxon>
        <taxon>Magnoliopsida</taxon>
        <taxon>eudicotyledons</taxon>
        <taxon>Gunneridae</taxon>
        <taxon>Pentapetalae</taxon>
        <taxon>rosids</taxon>
        <taxon>fabids</taxon>
        <taxon>Malpighiales</taxon>
        <taxon>Euphorbiaceae</taxon>
        <taxon>Crotonoideae</taxon>
        <taxon>Manihoteae</taxon>
        <taxon>Manihot</taxon>
    </lineage>
</organism>
<accession>A0A2C9WBU9</accession>
<keyword evidence="2" id="KW-0597">Phosphoprotein</keyword>
<evidence type="ECO:0000256" key="8">
    <source>
        <dbReference type="ARBA" id="ARBA00022840"/>
    </source>
</evidence>
<dbReference type="Gene3D" id="3.30.200.20">
    <property type="entry name" value="Phosphorylase Kinase, domain 1"/>
    <property type="match status" value="1"/>
</dbReference>
<evidence type="ECO:0000256" key="5">
    <source>
        <dbReference type="ARBA" id="ARBA00022729"/>
    </source>
</evidence>
<name>A0A2C9WBU9_MANES</name>
<proteinExistence type="predicted"/>
<keyword evidence="9 14" id="KW-1133">Transmembrane helix</keyword>
<feature type="region of interest" description="Disordered" evidence="13">
    <location>
        <begin position="295"/>
        <end position="341"/>
    </location>
</feature>
<dbReference type="Gramene" id="Manes.02G077600.1.v8.1">
    <property type="protein sequence ID" value="Manes.02G077600.1.v8.1.CDS"/>
    <property type="gene ID" value="Manes.02G077600.v8.1"/>
</dbReference>
<evidence type="ECO:0000256" key="11">
    <source>
        <dbReference type="ARBA" id="ARBA00023170"/>
    </source>
</evidence>
<evidence type="ECO:0000256" key="14">
    <source>
        <dbReference type="SAM" id="Phobius"/>
    </source>
</evidence>
<dbReference type="SUPFAM" id="SSF56112">
    <property type="entry name" value="Protein kinase-like (PK-like)"/>
    <property type="match status" value="1"/>
</dbReference>
<dbReference type="Pfam" id="PF00560">
    <property type="entry name" value="LRR_1"/>
    <property type="match status" value="3"/>
</dbReference>
<dbReference type="SUPFAM" id="SSF52058">
    <property type="entry name" value="L domain-like"/>
    <property type="match status" value="1"/>
</dbReference>
<protein>
    <recommendedName>
        <fullName evidence="15">Protein kinase domain-containing protein</fullName>
    </recommendedName>
</protein>
<keyword evidence="4 14" id="KW-0812">Transmembrane</keyword>
<dbReference type="PANTHER" id="PTHR48010">
    <property type="entry name" value="OS05G0588300 PROTEIN"/>
    <property type="match status" value="1"/>
</dbReference>
<evidence type="ECO:0000256" key="2">
    <source>
        <dbReference type="ARBA" id="ARBA00022553"/>
    </source>
</evidence>
<dbReference type="InterPro" id="IPR013210">
    <property type="entry name" value="LRR_N_plant-typ"/>
</dbReference>
<dbReference type="Pfam" id="PF08263">
    <property type="entry name" value="LRRNT_2"/>
    <property type="match status" value="1"/>
</dbReference>
<evidence type="ECO:0000256" key="4">
    <source>
        <dbReference type="ARBA" id="ARBA00022692"/>
    </source>
</evidence>
<evidence type="ECO:0000256" key="1">
    <source>
        <dbReference type="ARBA" id="ARBA00004370"/>
    </source>
</evidence>
<dbReference type="CDD" id="cd14066">
    <property type="entry name" value="STKc_IRAK"/>
    <property type="match status" value="1"/>
</dbReference>
<sequence length="659" mass="72217">MKPRLHFQESAISGWFPFSVARPEMIPQPKKLVLLFLVAILLLDSWSIVDSDLASDRIALQALRKAVGGRSLLWNVSTNPCSWVGVFCQRDRVVELRLPAMGLSGQLPVALGNLTQLQSLSLRFNALSGPVPADIANLASLRNLYLQGNLFSGEIPEFLFNLQNLVRIDLAHNNFSGEISPSFNKLTRLGTLHLENNQLTGSIPELNLPSLDQFNVSFNKLTGPIPQRLSGKPTAAFEGNSLCGKPLAPCNGTSNGNDKLSGGAIAGIVIGCVLGFLLIVMILIILYRRMRTKQGVAKDTQEPKQREVQIPREKAVADRGNGSPENSGTGDSESEIAKNEAKKGETKNLVFIGNTPRTFDLEDLLRASAEVLGKGTFGTTYKASLEMGVAVAVKRLKDVAVTEKEFREKIESIGKINHENLVPLRAYYYNKEEKLLVYDYMPMGSLSALLHGNRGAGRTPLNWDTRSGIALGAARGIAYLHSQGPAISHGNIKSSNILLTRSFEARVSDFGLAHLAGPTSTPNRVDGYRAPEVTDARKISQKADVYSFGILLLELLTGKAPTHSPLNDEGVDLPRWVQSVVREEWTSEVFDLELLRYQNIEEDMVQLLQLAINCTAQYPDTRPSMAEVRNQIEELCRSNSQDREDDKSSHSADSGAPPP</sequence>
<evidence type="ECO:0000256" key="7">
    <source>
        <dbReference type="ARBA" id="ARBA00022741"/>
    </source>
</evidence>
<comment type="subcellular location">
    <subcellularLocation>
        <location evidence="1">Membrane</location>
    </subcellularLocation>
</comment>
<evidence type="ECO:0000313" key="16">
    <source>
        <dbReference type="EMBL" id="OAY57186.1"/>
    </source>
</evidence>
<keyword evidence="3" id="KW-0433">Leucine-rich repeat</keyword>
<evidence type="ECO:0000256" key="3">
    <source>
        <dbReference type="ARBA" id="ARBA00022614"/>
    </source>
</evidence>
<dbReference type="InterPro" id="IPR050994">
    <property type="entry name" value="At_inactive_RLKs"/>
</dbReference>
<dbReference type="AlphaFoldDB" id="A0A2C9WBU9"/>
<dbReference type="GO" id="GO:0004672">
    <property type="term" value="F:protein kinase activity"/>
    <property type="evidence" value="ECO:0007669"/>
    <property type="project" value="InterPro"/>
</dbReference>
<evidence type="ECO:0000259" key="15">
    <source>
        <dbReference type="PROSITE" id="PS50011"/>
    </source>
</evidence>